<reference evidence="7" key="1">
    <citation type="journal article" date="2019" name="Database">
        <title>The radish genome database (RadishGD): an integrated information resource for radish genomics.</title>
        <authorList>
            <person name="Yu H.J."/>
            <person name="Baek S."/>
            <person name="Lee Y.J."/>
            <person name="Cho A."/>
            <person name="Mun J.H."/>
        </authorList>
    </citation>
    <scope>NUCLEOTIDE SEQUENCE [LARGE SCALE GENOMIC DNA]</scope>
    <source>
        <strain evidence="7">cv. WK10039</strain>
    </source>
</reference>
<comment type="similarity">
    <text evidence="4">Belongs to the YTHDF family.</text>
</comment>
<dbReference type="GO" id="GO:0003729">
    <property type="term" value="F:mRNA binding"/>
    <property type="evidence" value="ECO:0007669"/>
    <property type="project" value="UniProtKB-UniRule"/>
</dbReference>
<dbReference type="CDD" id="cd21134">
    <property type="entry name" value="YTH"/>
    <property type="match status" value="1"/>
</dbReference>
<feature type="compositionally biased region" description="Polar residues" evidence="5">
    <location>
        <begin position="622"/>
        <end position="636"/>
    </location>
</feature>
<feature type="region of interest" description="Disordered" evidence="5">
    <location>
        <begin position="257"/>
        <end position="284"/>
    </location>
</feature>
<feature type="region of interest" description="Disordered" evidence="5">
    <location>
        <begin position="369"/>
        <end position="397"/>
    </location>
</feature>
<accession>A0A6J0P863</accession>
<evidence type="ECO:0000256" key="1">
    <source>
        <dbReference type="ARBA" id="ARBA00004496"/>
    </source>
</evidence>
<keyword evidence="7" id="KW-1185">Reference proteome</keyword>
<organism evidence="7 8">
    <name type="scientific">Raphanus sativus</name>
    <name type="common">Radish</name>
    <name type="synonym">Raphanus raphanistrum var. sativus</name>
    <dbReference type="NCBI Taxonomy" id="3726"/>
    <lineage>
        <taxon>Eukaryota</taxon>
        <taxon>Viridiplantae</taxon>
        <taxon>Streptophyta</taxon>
        <taxon>Embryophyta</taxon>
        <taxon>Tracheophyta</taxon>
        <taxon>Spermatophyta</taxon>
        <taxon>Magnoliopsida</taxon>
        <taxon>eudicotyledons</taxon>
        <taxon>Gunneridae</taxon>
        <taxon>Pentapetalae</taxon>
        <taxon>rosids</taxon>
        <taxon>malvids</taxon>
        <taxon>Brassicales</taxon>
        <taxon>Brassicaceae</taxon>
        <taxon>Brassiceae</taxon>
        <taxon>Raphanus</taxon>
    </lineage>
</organism>
<keyword evidence="3 4" id="KW-0694">RNA-binding</keyword>
<dbReference type="GeneID" id="108862559"/>
<evidence type="ECO:0000313" key="8">
    <source>
        <dbReference type="RefSeq" id="XP_018492223.1"/>
    </source>
</evidence>
<dbReference type="PANTHER" id="PTHR12357:SF99">
    <property type="entry name" value="YTH DOMAIN-CONTAINING PROTEIN ECT2-RELATED"/>
    <property type="match status" value="1"/>
</dbReference>
<evidence type="ECO:0000313" key="7">
    <source>
        <dbReference type="Proteomes" id="UP000504610"/>
    </source>
</evidence>
<feature type="domain" description="YTH" evidence="6">
    <location>
        <begin position="430"/>
        <end position="567"/>
    </location>
</feature>
<evidence type="ECO:0000259" key="6">
    <source>
        <dbReference type="PROSITE" id="PS50882"/>
    </source>
</evidence>
<keyword evidence="2" id="KW-0963">Cytoplasm</keyword>
<dbReference type="FunFam" id="3.10.590.10:FF:000001">
    <property type="entry name" value="YTH domain family 1, isoform CRA_a"/>
    <property type="match status" value="1"/>
</dbReference>
<evidence type="ECO:0000256" key="3">
    <source>
        <dbReference type="ARBA" id="ARBA00022884"/>
    </source>
</evidence>
<name>A0A6J0P863_RAPSA</name>
<sequence length="657" mass="71218">MATVASPADQSADMLQKLSLDSQAKPSEIPEPNKKTAVYQYGGVDLNGQVPTYDRSLTPLLPSDAVDPSVCYVPNAYPHYYYGGYGTGDWSEYTGYQTPEGVDMNSGVYGENGSVVYPQSYGYAAYPYSPATSPGPQVGGDGQLYGAQQYQYPAFFPTGPFATPTTQGDLSANKAGGVKTLPAESKGVASGAGMAKGSNGTTAPGKPNNQNTASNLYGNGAPGGGFAGGYQDPRYGYDGFYAPVPCYDGSKYSDVQRSGSGVASSYSKSTTVPSSRNQNYRSNSHYTPASMTGYGTAQGYYSKMYQNKVYGNYGSSGRSGMGYGSSGYDSRSNGRGWVSTTENKYRNWGRGNSYYYGNENNNMDGLNELNRGPRAKGTKNQKGNSEDSLEVKEQTGESNVAVAVETENTCIVPDREQYNKEDFPVDYENAMFFVIKSYSEDDVHKSIKYNVWASTPNGNKKLAAAYQEAQQKPGGCPIFLFFSVNASGQFVGLAEMTGPVDFNTNVEYWQQDKWTGSFPLKWHIVKDVPNSLLKHITLENNENKPVTNSRDTQEVKMEQGLKIVKVFKEHSSKTCILDDFSFYEVRQKTILEKKAKQQQTQKQVSEEKTATDEKKETATADSANNKESPTAAQTASDVKADENGSVAKPVGVVANGC</sequence>
<reference evidence="8" key="2">
    <citation type="submission" date="2025-08" db="UniProtKB">
        <authorList>
            <consortium name="RefSeq"/>
        </authorList>
    </citation>
    <scope>IDENTIFICATION</scope>
    <source>
        <tissue evidence="8">Leaf</tissue>
    </source>
</reference>
<comment type="subcellular location">
    <subcellularLocation>
        <location evidence="1">Cytoplasm</location>
    </subcellularLocation>
</comment>
<feature type="region of interest" description="Disordered" evidence="5">
    <location>
        <begin position="593"/>
        <end position="657"/>
    </location>
</feature>
<dbReference type="Proteomes" id="UP000504610">
    <property type="component" value="Chromosome 5"/>
</dbReference>
<protein>
    <recommendedName>
        <fullName evidence="4">YTH domain-containing family protein</fullName>
    </recommendedName>
</protein>
<proteinExistence type="inferred from homology"/>
<comment type="function">
    <text evidence="4">Specifically recognizes and binds N6-methyladenosine (m6A)-containing RNAs, and regulates mRNA stability. M6A is a modification present at internal sites of mRNAs and some non-coding RNAs and plays a role in mRNA stability and processing.</text>
</comment>
<dbReference type="PROSITE" id="PS50882">
    <property type="entry name" value="YTH"/>
    <property type="match status" value="1"/>
</dbReference>
<dbReference type="Pfam" id="PF04146">
    <property type="entry name" value="YTH"/>
    <property type="match status" value="1"/>
</dbReference>
<feature type="region of interest" description="Disordered" evidence="5">
    <location>
        <begin position="1"/>
        <end position="34"/>
    </location>
</feature>
<dbReference type="PANTHER" id="PTHR12357">
    <property type="entry name" value="YTH YT521-B HOMOLOGY DOMAIN-CONTAINING"/>
    <property type="match status" value="1"/>
</dbReference>
<feature type="compositionally biased region" description="Low complexity" evidence="5">
    <location>
        <begin position="258"/>
        <end position="275"/>
    </location>
</feature>
<feature type="compositionally biased region" description="Polar residues" evidence="5">
    <location>
        <begin position="198"/>
        <end position="217"/>
    </location>
</feature>
<dbReference type="Gene3D" id="3.10.590.10">
    <property type="entry name" value="ph1033 like domains"/>
    <property type="match status" value="1"/>
</dbReference>
<dbReference type="OrthoDB" id="306690at2759"/>
<dbReference type="GO" id="GO:1990247">
    <property type="term" value="F:N6-methyladenosine-containing RNA reader activity"/>
    <property type="evidence" value="ECO:0007669"/>
    <property type="project" value="UniProtKB-UniRule"/>
</dbReference>
<feature type="region of interest" description="Disordered" evidence="5">
    <location>
        <begin position="187"/>
        <end position="217"/>
    </location>
</feature>
<dbReference type="GO" id="GO:0061157">
    <property type="term" value="P:mRNA destabilization"/>
    <property type="evidence" value="ECO:0007669"/>
    <property type="project" value="TreeGrafter"/>
</dbReference>
<dbReference type="InterPro" id="IPR007275">
    <property type="entry name" value="YTH_domain"/>
</dbReference>
<dbReference type="InterPro" id="IPR045168">
    <property type="entry name" value="YTH_prot"/>
</dbReference>
<gene>
    <name evidence="8" type="primary">LOC108862559</name>
</gene>
<evidence type="ECO:0000256" key="2">
    <source>
        <dbReference type="ARBA" id="ARBA00022490"/>
    </source>
</evidence>
<evidence type="ECO:0000256" key="4">
    <source>
        <dbReference type="RuleBase" id="RU369095"/>
    </source>
</evidence>
<dbReference type="GO" id="GO:0005737">
    <property type="term" value="C:cytoplasm"/>
    <property type="evidence" value="ECO:0007669"/>
    <property type="project" value="UniProtKB-SubCell"/>
</dbReference>
<dbReference type="AlphaFoldDB" id="A0A6J0P863"/>
<feature type="compositionally biased region" description="Basic and acidic residues" evidence="5">
    <location>
        <begin position="604"/>
        <end position="618"/>
    </location>
</feature>
<evidence type="ECO:0000256" key="5">
    <source>
        <dbReference type="SAM" id="MobiDB-lite"/>
    </source>
</evidence>
<dbReference type="RefSeq" id="XP_018492223.1">
    <property type="nucleotide sequence ID" value="XM_018636721.2"/>
</dbReference>
<dbReference type="KEGG" id="rsz:108862559"/>